<dbReference type="Proteomes" id="UP000001067">
    <property type="component" value="Unassembled WGS sequence"/>
</dbReference>
<gene>
    <name evidence="2" type="ORF">PTT_07256</name>
</gene>
<accession>E3RH84</accession>
<evidence type="ECO:0000313" key="2">
    <source>
        <dbReference type="EMBL" id="EFQ94915.1"/>
    </source>
</evidence>
<dbReference type="EMBL" id="GL533065">
    <property type="protein sequence ID" value="EFQ94915.1"/>
    <property type="molecule type" value="Genomic_DNA"/>
</dbReference>
<reference evidence="2 3" key="1">
    <citation type="journal article" date="2010" name="Genome Biol.">
        <title>A first genome assembly of the barley fungal pathogen Pyrenophora teres f. teres.</title>
        <authorList>
            <person name="Ellwood S.R."/>
            <person name="Liu Z."/>
            <person name="Syme R.A."/>
            <person name="Lai Z."/>
            <person name="Hane J.K."/>
            <person name="Keiper F."/>
            <person name="Moffat C.S."/>
            <person name="Oliver R.P."/>
            <person name="Friesen T.L."/>
        </authorList>
    </citation>
    <scope>NUCLEOTIDE SEQUENCE [LARGE SCALE GENOMIC DNA]</scope>
    <source>
        <strain evidence="2 3">0-1</strain>
    </source>
</reference>
<sequence length="99" mass="11182">MAKQWKTQNHMCTSQTKRRIVDTPPTDPSLAPAQPSLTPQQANNTSFHSLSISISIPAPTETEIDIHRYRYCESAHLIRRSGMQTGHALHISLHLPRRS</sequence>
<dbReference type="KEGG" id="pte:PTT_07256"/>
<dbReference type="HOGENOM" id="CLU_2321546_0_0_1"/>
<evidence type="ECO:0000256" key="1">
    <source>
        <dbReference type="SAM" id="MobiDB-lite"/>
    </source>
</evidence>
<proteinExistence type="predicted"/>
<feature type="compositionally biased region" description="Polar residues" evidence="1">
    <location>
        <begin position="1"/>
        <end position="15"/>
    </location>
</feature>
<keyword evidence="3" id="KW-1185">Reference proteome</keyword>
<organism evidence="3">
    <name type="scientific">Pyrenophora teres f. teres (strain 0-1)</name>
    <name type="common">Barley net blotch fungus</name>
    <name type="synonym">Drechslera teres f. teres</name>
    <dbReference type="NCBI Taxonomy" id="861557"/>
    <lineage>
        <taxon>Eukaryota</taxon>
        <taxon>Fungi</taxon>
        <taxon>Dikarya</taxon>
        <taxon>Ascomycota</taxon>
        <taxon>Pezizomycotina</taxon>
        <taxon>Dothideomycetes</taxon>
        <taxon>Pleosporomycetidae</taxon>
        <taxon>Pleosporales</taxon>
        <taxon>Pleosporineae</taxon>
        <taxon>Pleosporaceae</taxon>
        <taxon>Pyrenophora</taxon>
    </lineage>
</organism>
<dbReference type="AlphaFoldDB" id="E3RH84"/>
<protein>
    <submittedName>
        <fullName evidence="2">Uncharacterized protein</fullName>
    </submittedName>
</protein>
<feature type="region of interest" description="Disordered" evidence="1">
    <location>
        <begin position="1"/>
        <end position="43"/>
    </location>
</feature>
<name>E3RH84_PYRTT</name>
<evidence type="ECO:0000313" key="3">
    <source>
        <dbReference type="Proteomes" id="UP000001067"/>
    </source>
</evidence>